<dbReference type="EMBL" id="VUNH01000010">
    <property type="protein sequence ID" value="MST56301.1"/>
    <property type="molecule type" value="Genomic_DNA"/>
</dbReference>
<reference evidence="1 2" key="1">
    <citation type="submission" date="2019-08" db="EMBL/GenBank/DDBJ databases">
        <title>In-depth cultivation of the pig gut microbiome towards novel bacterial diversity and tailored functional studies.</title>
        <authorList>
            <person name="Wylensek D."/>
            <person name="Hitch T.C.A."/>
            <person name="Clavel T."/>
        </authorList>
    </citation>
    <scope>NUCLEOTIDE SEQUENCE [LARGE SCALE GENOMIC DNA]</scope>
    <source>
        <strain evidence="1 2">SM-530-WT-4B</strain>
    </source>
</reference>
<dbReference type="RefSeq" id="WP_154529381.1">
    <property type="nucleotide sequence ID" value="NZ_VUNH01000010.1"/>
</dbReference>
<keyword evidence="2" id="KW-1185">Reference proteome</keyword>
<dbReference type="Proteomes" id="UP000473699">
    <property type="component" value="Unassembled WGS sequence"/>
</dbReference>
<name>A0A6L5YDG7_9BACT</name>
<evidence type="ECO:0000313" key="1">
    <source>
        <dbReference type="EMBL" id="MST56301.1"/>
    </source>
</evidence>
<dbReference type="AlphaFoldDB" id="A0A6L5YDG7"/>
<evidence type="ECO:0000313" key="2">
    <source>
        <dbReference type="Proteomes" id="UP000473699"/>
    </source>
</evidence>
<dbReference type="Pfam" id="PF14345">
    <property type="entry name" value="GDYXXLXY"/>
    <property type="match status" value="1"/>
</dbReference>
<gene>
    <name evidence="1" type="ORF">FYJ74_09685</name>
</gene>
<comment type="caution">
    <text evidence="1">The sequence shown here is derived from an EMBL/GenBank/DDBJ whole genome shotgun (WGS) entry which is preliminary data.</text>
</comment>
<dbReference type="InterPro" id="IPR025833">
    <property type="entry name" value="GDYXXLXY"/>
</dbReference>
<sequence length="184" mass="20245">MKNFKYLAASLLPVLILLALPLRPACVTRFGAEVRLAVRPVDPRDLFRGDYVALSFEAESVPLALFPAPDEKRSEYAVPDLSVWYVALAPDKEGLWAPSGVFAEVPEGPYLKGTAKYLAERADGSTAAEMDYGEGLKRFYVKENTARELEEAARQSRLRATVKVWRGMAVIQSVEAVPDTAGEP</sequence>
<organism evidence="1 2">
    <name type="scientific">Pyramidobacter porci</name>
    <dbReference type="NCBI Taxonomy" id="2605789"/>
    <lineage>
        <taxon>Bacteria</taxon>
        <taxon>Thermotogati</taxon>
        <taxon>Synergistota</taxon>
        <taxon>Synergistia</taxon>
        <taxon>Synergistales</taxon>
        <taxon>Dethiosulfovibrionaceae</taxon>
        <taxon>Pyramidobacter</taxon>
    </lineage>
</organism>
<accession>A0A6L5YDG7</accession>
<proteinExistence type="predicted"/>
<protein>
    <submittedName>
        <fullName evidence="1">GDYXXLXY domain-containing protein</fullName>
    </submittedName>
</protein>